<dbReference type="Pfam" id="PF13477">
    <property type="entry name" value="Glyco_trans_4_2"/>
    <property type="match status" value="1"/>
</dbReference>
<reference evidence="4" key="1">
    <citation type="submission" date="2022-02" db="EMBL/GenBank/DDBJ databases">
        <title>Crop Bioprotection Bacillus Genome Sequencing.</title>
        <authorList>
            <person name="Dunlap C."/>
        </authorList>
    </citation>
    <scope>NUCLEOTIDE SEQUENCE</scope>
    <source>
        <strain evidence="4">EC49O2N-C10</strain>
    </source>
</reference>
<dbReference type="PANTHER" id="PTHR45947:SF3">
    <property type="entry name" value="SULFOQUINOVOSYL TRANSFERASE SQD2"/>
    <property type="match status" value="1"/>
</dbReference>
<dbReference type="InterPro" id="IPR028098">
    <property type="entry name" value="Glyco_trans_4-like_N"/>
</dbReference>
<dbReference type="Gene3D" id="3.40.50.2000">
    <property type="entry name" value="Glycogen Phosphorylase B"/>
    <property type="match status" value="2"/>
</dbReference>
<feature type="domain" description="Glycosyl transferase family 1" evidence="2">
    <location>
        <begin position="185"/>
        <end position="350"/>
    </location>
</feature>
<protein>
    <submittedName>
        <fullName evidence="4">Glycosyltransferase family 4 protein</fullName>
    </submittedName>
</protein>
<dbReference type="InterPro" id="IPR050194">
    <property type="entry name" value="Glycosyltransferase_grp1"/>
</dbReference>
<dbReference type="Proteomes" id="UP001073053">
    <property type="component" value="Unassembled WGS sequence"/>
</dbReference>
<evidence type="ECO:0000313" key="5">
    <source>
        <dbReference type="Proteomes" id="UP001073053"/>
    </source>
</evidence>
<dbReference type="SUPFAM" id="SSF53756">
    <property type="entry name" value="UDP-Glycosyltransferase/glycogen phosphorylase"/>
    <property type="match status" value="1"/>
</dbReference>
<feature type="domain" description="Glycosyltransferase subfamily 4-like N-terminal" evidence="3">
    <location>
        <begin position="4"/>
        <end position="146"/>
    </location>
</feature>
<dbReference type="PANTHER" id="PTHR45947">
    <property type="entry name" value="SULFOQUINOVOSYL TRANSFERASE SQD2"/>
    <property type="match status" value="1"/>
</dbReference>
<dbReference type="InterPro" id="IPR001296">
    <property type="entry name" value="Glyco_trans_1"/>
</dbReference>
<organism evidence="4 5">
    <name type="scientific">Bacillus halotolerans</name>
    <dbReference type="NCBI Taxonomy" id="260554"/>
    <lineage>
        <taxon>Bacteria</taxon>
        <taxon>Bacillati</taxon>
        <taxon>Bacillota</taxon>
        <taxon>Bacilli</taxon>
        <taxon>Bacillales</taxon>
        <taxon>Bacillaceae</taxon>
        <taxon>Bacillus</taxon>
    </lineage>
</organism>
<comment type="similarity">
    <text evidence="1">Belongs to the glycosyltransferase group 1 family. Glycosyltransferase 4 subfamily.</text>
</comment>
<comment type="caution">
    <text evidence="4">The sequence shown here is derived from an EMBL/GenBank/DDBJ whole genome shotgun (WGS) entry which is preliminary data.</text>
</comment>
<sequence>MTKKILFCATVDYHFKAFHLPYFKWFKQLGWEVHVAASGQTRLPYVDEKFSIPIRRSPFHPHNIAVYRQLKKVIETNQYDIVHCHTPVGGVLARLASRHARRNGTKVLYTAHGFHFCSGAPMKNWVLYYPVEKWLSAYTDCLITINEEDYTRAKGLQRPGGMTEKIHGIGVNTDRFRPVSLEEQHRLREKHGFQKDDFILIYPAELNLNKNQKLLIEAAALLKDKIPELRLVFAGEGAMEQTYRALAEKLGASRNVCFYGFCRDIHELIQLADVSVASSIREGLGMNVLEGMAAEKPAIATENRGHREIIRDRKNGFLIKIGDSAAFADRIEQLYLEPELRRTLGQEGRQTALRFSEARTVEEMADIYSVYMDMDKKEKSV</sequence>
<dbReference type="RefSeq" id="WP_268497325.1">
    <property type="nucleotide sequence ID" value="NZ_JALAVZ010000005.1"/>
</dbReference>
<evidence type="ECO:0000259" key="2">
    <source>
        <dbReference type="Pfam" id="PF00534"/>
    </source>
</evidence>
<evidence type="ECO:0000259" key="3">
    <source>
        <dbReference type="Pfam" id="PF13477"/>
    </source>
</evidence>
<evidence type="ECO:0000256" key="1">
    <source>
        <dbReference type="ARBA" id="ARBA00009481"/>
    </source>
</evidence>
<gene>
    <name evidence="4" type="ORF">MOF03_12560</name>
</gene>
<name>A0A9Q4EKQ9_9BACI</name>
<proteinExistence type="inferred from homology"/>
<dbReference type="GO" id="GO:0016757">
    <property type="term" value="F:glycosyltransferase activity"/>
    <property type="evidence" value="ECO:0007669"/>
    <property type="project" value="InterPro"/>
</dbReference>
<dbReference type="CDD" id="cd03808">
    <property type="entry name" value="GT4_CapM-like"/>
    <property type="match status" value="1"/>
</dbReference>
<evidence type="ECO:0000313" key="4">
    <source>
        <dbReference type="EMBL" id="MCY9185466.1"/>
    </source>
</evidence>
<dbReference type="Pfam" id="PF00534">
    <property type="entry name" value="Glycos_transf_1"/>
    <property type="match status" value="1"/>
</dbReference>
<dbReference type="AlphaFoldDB" id="A0A9Q4EKQ9"/>
<accession>A0A9Q4EKQ9</accession>
<dbReference type="EMBL" id="JALAWA010000007">
    <property type="protein sequence ID" value="MCY9185466.1"/>
    <property type="molecule type" value="Genomic_DNA"/>
</dbReference>